<comment type="caution">
    <text evidence="1">The sequence shown here is derived from an EMBL/GenBank/DDBJ whole genome shotgun (WGS) entry which is preliminary data.</text>
</comment>
<accession>A0A927B2H5</accession>
<dbReference type="RefSeq" id="WP_191039736.1">
    <property type="nucleotide sequence ID" value="NZ_JACXAA010000004.1"/>
</dbReference>
<evidence type="ECO:0000313" key="2">
    <source>
        <dbReference type="Proteomes" id="UP000653797"/>
    </source>
</evidence>
<protein>
    <recommendedName>
        <fullName evidence="3">TonB C-terminal domain-containing protein</fullName>
    </recommendedName>
</protein>
<proteinExistence type="predicted"/>
<dbReference type="AlphaFoldDB" id="A0A927B2H5"/>
<name>A0A927B2H5_9BACT</name>
<dbReference type="Proteomes" id="UP000653797">
    <property type="component" value="Unassembled WGS sequence"/>
</dbReference>
<evidence type="ECO:0008006" key="3">
    <source>
        <dbReference type="Google" id="ProtNLM"/>
    </source>
</evidence>
<sequence>MFSNPLETLPDKAKFARDFLNNWDTSCWRGYIAYWQLTDNKLYLTNIVSCSFANRHAVPLATLFGDQFNKGWVLADWFSGDLISPRGKLLRYYHDAYKSIYAYEMVYQFNQGTLSSKTVFDNRKTKISTYEVDNGKLKHFVYSRIAWNKLPTLPTDLVIKVFVRIISHPEGGKPAIKLIKGAGSVWDTEAVRVMRLLPEWSVDYISGKFRPTAYHFPILFSEANKKRYVK</sequence>
<reference evidence="1" key="1">
    <citation type="submission" date="2020-09" db="EMBL/GenBank/DDBJ databases">
        <authorList>
            <person name="Kim M.K."/>
        </authorList>
    </citation>
    <scope>NUCLEOTIDE SEQUENCE</scope>
    <source>
        <strain evidence="1">BT704</strain>
    </source>
</reference>
<dbReference type="EMBL" id="JACXAA010000004">
    <property type="protein sequence ID" value="MBD2754113.1"/>
    <property type="molecule type" value="Genomic_DNA"/>
</dbReference>
<evidence type="ECO:0000313" key="1">
    <source>
        <dbReference type="EMBL" id="MBD2754113.1"/>
    </source>
</evidence>
<organism evidence="1 2">
    <name type="scientific">Spirosoma validum</name>
    <dbReference type="NCBI Taxonomy" id="2771355"/>
    <lineage>
        <taxon>Bacteria</taxon>
        <taxon>Pseudomonadati</taxon>
        <taxon>Bacteroidota</taxon>
        <taxon>Cytophagia</taxon>
        <taxon>Cytophagales</taxon>
        <taxon>Cytophagaceae</taxon>
        <taxon>Spirosoma</taxon>
    </lineage>
</organism>
<keyword evidence="2" id="KW-1185">Reference proteome</keyword>
<gene>
    <name evidence="1" type="ORF">IC230_14485</name>
</gene>